<sequence length="230" mass="25794">MTNPTPNEQRWIAALDELRNCADLHVTRDHQDGPDTDAPDARSVFGTLAEQDGVALAPALQACYLRFDGLGACWGFGEEESDPLFAGEFNLLPLVQAVRQQPPIERYPYASPPQQEIVAELRDFDGTPMTGAGHVTSLRIKRGGVHNPEIWFSDNPLGFHRLDIDLCGYLDALRVTKGTFGWQYLFTDVSLADENYEVTAEFLTEMLDVFPELFPQHDYAPLRARLEARL</sequence>
<reference evidence="1 2" key="1">
    <citation type="submission" date="2018-04" db="EMBL/GenBank/DDBJ databases">
        <title>Complete genome sequences of Streptomyces lydicus strain WYEC and characterization of antagonistic properties of biological control agents.</title>
        <authorList>
            <person name="Mariita R.M."/>
            <person name="Sello J.K."/>
        </authorList>
    </citation>
    <scope>NUCLEOTIDE SEQUENCE [LARGE SCALE GENOMIC DNA]</scope>
    <source>
        <strain evidence="1 2">WYEC 108</strain>
    </source>
</reference>
<organism evidence="1 2">
    <name type="scientific">Streptomyces lydicus</name>
    <dbReference type="NCBI Taxonomy" id="47763"/>
    <lineage>
        <taxon>Bacteria</taxon>
        <taxon>Bacillati</taxon>
        <taxon>Actinomycetota</taxon>
        <taxon>Actinomycetes</taxon>
        <taxon>Kitasatosporales</taxon>
        <taxon>Streptomycetaceae</taxon>
        <taxon>Streptomyces</taxon>
    </lineage>
</organism>
<accession>A0A3Q9K3R6</accession>
<dbReference type="AlphaFoldDB" id="A0A3Q9K3R6"/>
<gene>
    <name evidence="1" type="ORF">DDE74_24480</name>
</gene>
<protein>
    <submittedName>
        <fullName evidence="1">Uncharacterized protein</fullName>
    </submittedName>
</protein>
<dbReference type="Proteomes" id="UP000275579">
    <property type="component" value="Chromosome"/>
</dbReference>
<proteinExistence type="predicted"/>
<dbReference type="EMBL" id="CP029042">
    <property type="protein sequence ID" value="AZS73688.1"/>
    <property type="molecule type" value="Genomic_DNA"/>
</dbReference>
<evidence type="ECO:0000313" key="2">
    <source>
        <dbReference type="Proteomes" id="UP000275579"/>
    </source>
</evidence>
<dbReference type="RefSeq" id="WP_127152644.1">
    <property type="nucleotide sequence ID" value="NZ_CP029042.1"/>
</dbReference>
<name>A0A3Q9K3R6_9ACTN</name>
<evidence type="ECO:0000313" key="1">
    <source>
        <dbReference type="EMBL" id="AZS73688.1"/>
    </source>
</evidence>